<dbReference type="OrthoDB" id="2054296at2"/>
<dbReference type="PANTHER" id="PTHR30024">
    <property type="entry name" value="ALIPHATIC SULFONATES-BINDING PROTEIN-RELATED"/>
    <property type="match status" value="1"/>
</dbReference>
<dbReference type="AlphaFoldDB" id="A0A1H0EGW1"/>
<feature type="signal peptide" evidence="1">
    <location>
        <begin position="1"/>
        <end position="27"/>
    </location>
</feature>
<feature type="chain" id="PRO_5038903452" evidence="1">
    <location>
        <begin position="28"/>
        <end position="393"/>
    </location>
</feature>
<accession>A0A1H0EGW1</accession>
<dbReference type="RefSeq" id="WP_092642264.1">
    <property type="nucleotide sequence ID" value="NZ_FNID01000033.1"/>
</dbReference>
<keyword evidence="1" id="KW-0732">Signal</keyword>
<keyword evidence="3" id="KW-1185">Reference proteome</keyword>
<dbReference type="SUPFAM" id="SSF53850">
    <property type="entry name" value="Periplasmic binding protein-like II"/>
    <property type="match status" value="1"/>
</dbReference>
<organism evidence="2 3">
    <name type="scientific">Acetanaerobacterium elongatum</name>
    <dbReference type="NCBI Taxonomy" id="258515"/>
    <lineage>
        <taxon>Bacteria</taxon>
        <taxon>Bacillati</taxon>
        <taxon>Bacillota</taxon>
        <taxon>Clostridia</taxon>
        <taxon>Eubacteriales</taxon>
        <taxon>Oscillospiraceae</taxon>
        <taxon>Acetanaerobacterium</taxon>
    </lineage>
</organism>
<reference evidence="2 3" key="1">
    <citation type="submission" date="2016-10" db="EMBL/GenBank/DDBJ databases">
        <authorList>
            <person name="de Groot N.N."/>
        </authorList>
    </citation>
    <scope>NUCLEOTIDE SEQUENCE [LARGE SCALE GENOMIC DNA]</scope>
    <source>
        <strain evidence="2 3">CGMCC 1.5012</strain>
    </source>
</reference>
<gene>
    <name evidence="2" type="ORF">SAMN05192585_13322</name>
</gene>
<dbReference type="Proteomes" id="UP000199182">
    <property type="component" value="Unassembled WGS sequence"/>
</dbReference>
<dbReference type="EMBL" id="FNID01000033">
    <property type="protein sequence ID" value="SDN81509.1"/>
    <property type="molecule type" value="Genomic_DNA"/>
</dbReference>
<name>A0A1H0EGW1_9FIRM</name>
<dbReference type="PROSITE" id="PS51257">
    <property type="entry name" value="PROKAR_LIPOPROTEIN"/>
    <property type="match status" value="1"/>
</dbReference>
<evidence type="ECO:0000313" key="3">
    <source>
        <dbReference type="Proteomes" id="UP000199182"/>
    </source>
</evidence>
<dbReference type="Gene3D" id="3.40.190.10">
    <property type="entry name" value="Periplasmic binding protein-like II"/>
    <property type="match status" value="3"/>
</dbReference>
<dbReference type="Pfam" id="PF13379">
    <property type="entry name" value="NMT1_2"/>
    <property type="match status" value="1"/>
</dbReference>
<protein>
    <submittedName>
        <fullName evidence="2">ABC-type nitrate/sulfonate/bicarbonate transport system, substrate-binding protein</fullName>
    </submittedName>
</protein>
<dbReference type="STRING" id="258515.SAMN05192585_13322"/>
<sequence>MKKIFNSRFRKFVAICMVAVLAMGVLAGCSSSGAASSTTESSTVSSAAPSTTSSGVVEKAKKLGSLTASGQPYSHTLPAWLGIKDGKFKEAGMDFNVIMFTGGAAQNEALGADEWEVGTMGSPPAINGGIAYGVHVIGFGSTDNKAVTIWARPDSEITKISGQVKDHPDVYGNADAWRGKTVLCPTSSTAHFTLVATLKALGLTTSDIKLIDMSVPQAFTAFKAGEADIVCLWDPQGFDAEAEGWKKISSSEATGADLPTVIVASEKAIKEKHDELLEYLDIYITECEKYGADLTAYGQAMKDVGDENGVKQTLEVATKCAANRPLPTLQTWVDWYKGDVGKRKADIAMQALMDFFVYTGTIEESGKQKLMSSNFIDSSFVEELCARRGIKLN</sequence>
<evidence type="ECO:0000256" key="1">
    <source>
        <dbReference type="SAM" id="SignalP"/>
    </source>
</evidence>
<evidence type="ECO:0000313" key="2">
    <source>
        <dbReference type="EMBL" id="SDN81509.1"/>
    </source>
</evidence>
<proteinExistence type="predicted"/>